<keyword evidence="5 6" id="KW-0472">Membrane</keyword>
<dbReference type="RefSeq" id="WP_133224841.1">
    <property type="nucleotide sequence ID" value="NZ_SMRT01000001.1"/>
</dbReference>
<dbReference type="CDD" id="cd18773">
    <property type="entry name" value="PDC1_HK_sensor"/>
    <property type="match status" value="1"/>
</dbReference>
<evidence type="ECO:0000259" key="7">
    <source>
        <dbReference type="SMART" id="SM00387"/>
    </source>
</evidence>
<dbReference type="SMART" id="SM00387">
    <property type="entry name" value="HATPase_c"/>
    <property type="match status" value="1"/>
</dbReference>
<accession>A0A4R5KVW6</accession>
<dbReference type="AlphaFoldDB" id="A0A4R5KVW6"/>
<sequence length="599" mass="68491">MLNVSKALKLTLFKRSIVRTMLVSFLAANILLISSLGYLTFRDTTDMFTDEVIHSSKKVMEQATVGLNFNLEEIKRSLVLMGTNASVIALLNSFHWMSSGEKINHERIVTDAARSISSSLIGDILIIGANGYIMNLDGRRTLKWDYEYREQPWFHKAMDSPQSGFITLGLHKQDYYLDDYTSKFNQQTLSVAIPMFNREQKAIGSIVCNIDLEHLNRLFDLSASEYGGSIFLIDRDEQIIVHKNKSLIGSRFALTGGQREGADKFITRIDGQDHLVIYHPTAIGDWKLVSAVPMSEIREHTKPLGQNLLNILYLGLALNICLGVAITIRISRPVMKLLRTLDKTGNESLLIRQYDYRYTELNQIGSKFEDLMGRIKMLIDQNYISQITLKETEFKALQSQINPHFLFNTLQLLQTEIVYGNNEQSNRIIVSLSNLLRYSMNHADEMVTIRQEMNNVKDYLFILHQKFGGNLTVRYDIPDERVYEYKTLKLLLQPIVENCIKHGFQEAPYESEICIRITPVKRGVLITIRDNGVGMEKAELKRLRRRIHESSFQSGGQIGLDNVNHRIRLKYGEGCGIRIRSQKGAYTSVYMLLPESVGQ</sequence>
<dbReference type="InterPro" id="IPR003594">
    <property type="entry name" value="HATPase_dom"/>
</dbReference>
<organism evidence="8 9">
    <name type="scientific">Paenibacillus piri</name>
    <dbReference type="NCBI Taxonomy" id="2547395"/>
    <lineage>
        <taxon>Bacteria</taxon>
        <taxon>Bacillati</taxon>
        <taxon>Bacillota</taxon>
        <taxon>Bacilli</taxon>
        <taxon>Bacillales</taxon>
        <taxon>Paenibacillaceae</taxon>
        <taxon>Paenibacillus</taxon>
    </lineage>
</organism>
<comment type="subcellular location">
    <subcellularLocation>
        <location evidence="1">Cell membrane</location>
        <topology evidence="1">Multi-pass membrane protein</topology>
    </subcellularLocation>
</comment>
<dbReference type="SUPFAM" id="SSF55874">
    <property type="entry name" value="ATPase domain of HSP90 chaperone/DNA topoisomerase II/histidine kinase"/>
    <property type="match status" value="1"/>
</dbReference>
<dbReference type="InterPro" id="IPR036890">
    <property type="entry name" value="HATPase_C_sf"/>
</dbReference>
<evidence type="ECO:0000256" key="6">
    <source>
        <dbReference type="SAM" id="Phobius"/>
    </source>
</evidence>
<reference evidence="8 9" key="1">
    <citation type="submission" date="2019-03" db="EMBL/GenBank/DDBJ databases">
        <title>This is whole genome sequence of Paenibacillus sp MS74 strain.</title>
        <authorList>
            <person name="Trinh H.N."/>
        </authorList>
    </citation>
    <scope>NUCLEOTIDE SEQUENCE [LARGE SCALE GENOMIC DNA]</scope>
    <source>
        <strain evidence="8 9">MS74</strain>
    </source>
</reference>
<dbReference type="Pfam" id="PF06580">
    <property type="entry name" value="His_kinase"/>
    <property type="match status" value="1"/>
</dbReference>
<dbReference type="Proteomes" id="UP000295636">
    <property type="component" value="Unassembled WGS sequence"/>
</dbReference>
<keyword evidence="8" id="KW-0808">Transferase</keyword>
<evidence type="ECO:0000313" key="8">
    <source>
        <dbReference type="EMBL" id="TDG00150.1"/>
    </source>
</evidence>
<dbReference type="GO" id="GO:0005886">
    <property type="term" value="C:plasma membrane"/>
    <property type="evidence" value="ECO:0007669"/>
    <property type="project" value="UniProtKB-SubCell"/>
</dbReference>
<evidence type="ECO:0000256" key="4">
    <source>
        <dbReference type="ARBA" id="ARBA00022989"/>
    </source>
</evidence>
<dbReference type="PANTHER" id="PTHR34220:SF7">
    <property type="entry name" value="SENSOR HISTIDINE KINASE YPDA"/>
    <property type="match status" value="1"/>
</dbReference>
<keyword evidence="2" id="KW-1003">Cell membrane</keyword>
<dbReference type="Pfam" id="PF02518">
    <property type="entry name" value="HATPase_c"/>
    <property type="match status" value="1"/>
</dbReference>
<keyword evidence="9" id="KW-1185">Reference proteome</keyword>
<keyword evidence="3 6" id="KW-0812">Transmembrane</keyword>
<dbReference type="GO" id="GO:0000155">
    <property type="term" value="F:phosphorelay sensor kinase activity"/>
    <property type="evidence" value="ECO:0007669"/>
    <property type="project" value="InterPro"/>
</dbReference>
<dbReference type="OrthoDB" id="9776552at2"/>
<feature type="transmembrane region" description="Helical" evidence="6">
    <location>
        <begin position="308"/>
        <end position="328"/>
    </location>
</feature>
<dbReference type="InterPro" id="IPR010559">
    <property type="entry name" value="Sig_transdc_His_kin_internal"/>
</dbReference>
<dbReference type="CDD" id="cd12912">
    <property type="entry name" value="PDC2_MCP_like"/>
    <property type="match status" value="1"/>
</dbReference>
<gene>
    <name evidence="8" type="ORF">E1757_00420</name>
</gene>
<keyword evidence="8" id="KW-0418">Kinase</keyword>
<evidence type="ECO:0000256" key="2">
    <source>
        <dbReference type="ARBA" id="ARBA00022475"/>
    </source>
</evidence>
<dbReference type="InterPro" id="IPR050640">
    <property type="entry name" value="Bact_2-comp_sensor_kinase"/>
</dbReference>
<protein>
    <submittedName>
        <fullName evidence="8">Sensor histidine kinase</fullName>
    </submittedName>
</protein>
<evidence type="ECO:0000256" key="5">
    <source>
        <dbReference type="ARBA" id="ARBA00023136"/>
    </source>
</evidence>
<comment type="caution">
    <text evidence="8">The sequence shown here is derived from an EMBL/GenBank/DDBJ whole genome shotgun (WGS) entry which is preliminary data.</text>
</comment>
<feature type="transmembrane region" description="Helical" evidence="6">
    <location>
        <begin position="21"/>
        <end position="41"/>
    </location>
</feature>
<dbReference type="Gene3D" id="3.30.450.20">
    <property type="entry name" value="PAS domain"/>
    <property type="match status" value="1"/>
</dbReference>
<dbReference type="InterPro" id="IPR033479">
    <property type="entry name" value="dCache_1"/>
</dbReference>
<proteinExistence type="predicted"/>
<evidence type="ECO:0000313" key="9">
    <source>
        <dbReference type="Proteomes" id="UP000295636"/>
    </source>
</evidence>
<keyword evidence="4 6" id="KW-1133">Transmembrane helix</keyword>
<feature type="transmembrane region" description="Helical" evidence="6">
    <location>
        <begin position="78"/>
        <end position="97"/>
    </location>
</feature>
<dbReference type="PANTHER" id="PTHR34220">
    <property type="entry name" value="SENSOR HISTIDINE KINASE YPDA"/>
    <property type="match status" value="1"/>
</dbReference>
<name>A0A4R5KVW6_9BACL</name>
<dbReference type="Gene3D" id="3.30.565.10">
    <property type="entry name" value="Histidine kinase-like ATPase, C-terminal domain"/>
    <property type="match status" value="1"/>
</dbReference>
<evidence type="ECO:0000256" key="1">
    <source>
        <dbReference type="ARBA" id="ARBA00004651"/>
    </source>
</evidence>
<dbReference type="Pfam" id="PF02743">
    <property type="entry name" value="dCache_1"/>
    <property type="match status" value="1"/>
</dbReference>
<evidence type="ECO:0000256" key="3">
    <source>
        <dbReference type="ARBA" id="ARBA00022692"/>
    </source>
</evidence>
<feature type="domain" description="Histidine kinase/HSP90-like ATPase" evidence="7">
    <location>
        <begin position="487"/>
        <end position="597"/>
    </location>
</feature>
<dbReference type="EMBL" id="SMRT01000001">
    <property type="protein sequence ID" value="TDG00150.1"/>
    <property type="molecule type" value="Genomic_DNA"/>
</dbReference>